<reference evidence="2" key="1">
    <citation type="submission" date="2020-11" db="EMBL/GenBank/DDBJ databases">
        <authorList>
            <consortium name="DOE Joint Genome Institute"/>
            <person name="Ahrendt S."/>
            <person name="Riley R."/>
            <person name="Andreopoulos W."/>
            <person name="Labutti K."/>
            <person name="Pangilinan J."/>
            <person name="Ruiz-Duenas F.J."/>
            <person name="Barrasa J.M."/>
            <person name="Sanchez-Garcia M."/>
            <person name="Camarero S."/>
            <person name="Miyauchi S."/>
            <person name="Serrano A."/>
            <person name="Linde D."/>
            <person name="Babiker R."/>
            <person name="Drula E."/>
            <person name="Ayuso-Fernandez I."/>
            <person name="Pacheco R."/>
            <person name="Padilla G."/>
            <person name="Ferreira P."/>
            <person name="Barriuso J."/>
            <person name="Kellner H."/>
            <person name="Castanera R."/>
            <person name="Alfaro M."/>
            <person name="Ramirez L."/>
            <person name="Pisabarro A.G."/>
            <person name="Kuo A."/>
            <person name="Tritt A."/>
            <person name="Lipzen A."/>
            <person name="He G."/>
            <person name="Yan M."/>
            <person name="Ng V."/>
            <person name="Cullen D."/>
            <person name="Martin F."/>
            <person name="Rosso M.-N."/>
            <person name="Henrissat B."/>
            <person name="Hibbett D."/>
            <person name="Martinez A.T."/>
            <person name="Grigoriev I.V."/>
        </authorList>
    </citation>
    <scope>NUCLEOTIDE SEQUENCE</scope>
    <source>
        <strain evidence="2">AH 40177</strain>
    </source>
</reference>
<dbReference type="Gene3D" id="2.60.120.260">
    <property type="entry name" value="Galactose-binding domain-like"/>
    <property type="match status" value="1"/>
</dbReference>
<keyword evidence="1" id="KW-0472">Membrane</keyword>
<dbReference type="CDD" id="cd12087">
    <property type="entry name" value="TM_EGFR-like"/>
    <property type="match status" value="1"/>
</dbReference>
<dbReference type="AlphaFoldDB" id="A0A9P5QBW6"/>
<keyword evidence="1" id="KW-1133">Transmembrane helix</keyword>
<accession>A0A9P5QBW6</accession>
<organism evidence="2 3">
    <name type="scientific">Rhodocollybia butyracea</name>
    <dbReference type="NCBI Taxonomy" id="206335"/>
    <lineage>
        <taxon>Eukaryota</taxon>
        <taxon>Fungi</taxon>
        <taxon>Dikarya</taxon>
        <taxon>Basidiomycota</taxon>
        <taxon>Agaricomycotina</taxon>
        <taxon>Agaricomycetes</taxon>
        <taxon>Agaricomycetidae</taxon>
        <taxon>Agaricales</taxon>
        <taxon>Marasmiineae</taxon>
        <taxon>Omphalotaceae</taxon>
        <taxon>Rhodocollybia</taxon>
    </lineage>
</organism>
<dbReference type="OrthoDB" id="3265734at2759"/>
<keyword evidence="3" id="KW-1185">Reference proteome</keyword>
<sequence>MNTTTPSPMGFPCPPISSLQTLVDDTDPRIVYSDGWSTAGSAGLECNGTTHASFHVAGTSTTATFTFEGVGVQVYGTIATTGSPTTTFQVDDLPLYTFTFNTNTGGQTSYRVELYTSPFLEPANHTLIISSIGDTSPEIFLDYITYNPIPSLDLSISSGTTASVPSLAAQSTNDAASTGNSTLLNAGALAGGVIGGLALGFILGIISSFILFQRYKKRKVAQENVQGI</sequence>
<comment type="caution">
    <text evidence="2">The sequence shown here is derived from an EMBL/GenBank/DDBJ whole genome shotgun (WGS) entry which is preliminary data.</text>
</comment>
<evidence type="ECO:0000313" key="2">
    <source>
        <dbReference type="EMBL" id="KAF9078667.1"/>
    </source>
</evidence>
<name>A0A9P5QBW6_9AGAR</name>
<proteinExistence type="predicted"/>
<protein>
    <submittedName>
        <fullName evidence="2">Uncharacterized protein</fullName>
    </submittedName>
</protein>
<evidence type="ECO:0000313" key="3">
    <source>
        <dbReference type="Proteomes" id="UP000772434"/>
    </source>
</evidence>
<dbReference type="Proteomes" id="UP000772434">
    <property type="component" value="Unassembled WGS sequence"/>
</dbReference>
<gene>
    <name evidence="2" type="ORF">BDP27DRAFT_1356482</name>
</gene>
<keyword evidence="1" id="KW-0812">Transmembrane</keyword>
<feature type="transmembrane region" description="Helical" evidence="1">
    <location>
        <begin position="188"/>
        <end position="212"/>
    </location>
</feature>
<dbReference type="EMBL" id="JADNRY010000001">
    <property type="protein sequence ID" value="KAF9078667.1"/>
    <property type="molecule type" value="Genomic_DNA"/>
</dbReference>
<evidence type="ECO:0000256" key="1">
    <source>
        <dbReference type="SAM" id="Phobius"/>
    </source>
</evidence>